<dbReference type="Proteomes" id="UP001153069">
    <property type="component" value="Unassembled WGS sequence"/>
</dbReference>
<keyword evidence="1" id="KW-0106">Calcium</keyword>
<feature type="domain" description="EF-hand" evidence="2">
    <location>
        <begin position="170"/>
        <end position="205"/>
    </location>
</feature>
<feature type="domain" description="EF-hand" evidence="2">
    <location>
        <begin position="121"/>
        <end position="156"/>
    </location>
</feature>
<organism evidence="3 4">
    <name type="scientific">Seminavis robusta</name>
    <dbReference type="NCBI Taxonomy" id="568900"/>
    <lineage>
        <taxon>Eukaryota</taxon>
        <taxon>Sar</taxon>
        <taxon>Stramenopiles</taxon>
        <taxon>Ochrophyta</taxon>
        <taxon>Bacillariophyta</taxon>
        <taxon>Bacillariophyceae</taxon>
        <taxon>Bacillariophycidae</taxon>
        <taxon>Naviculales</taxon>
        <taxon>Naviculaceae</taxon>
        <taxon>Seminavis</taxon>
    </lineage>
</organism>
<proteinExistence type="predicted"/>
<gene>
    <name evidence="3" type="ORF">SEMRO_112_G055600.1</name>
</gene>
<protein>
    <recommendedName>
        <fullName evidence="2">EF-hand domain-containing protein</fullName>
    </recommendedName>
</protein>
<comment type="caution">
    <text evidence="3">The sequence shown here is derived from an EMBL/GenBank/DDBJ whole genome shotgun (WGS) entry which is preliminary data.</text>
</comment>
<evidence type="ECO:0000256" key="1">
    <source>
        <dbReference type="ARBA" id="ARBA00022837"/>
    </source>
</evidence>
<dbReference type="GO" id="GO:0005509">
    <property type="term" value="F:calcium ion binding"/>
    <property type="evidence" value="ECO:0007669"/>
    <property type="project" value="InterPro"/>
</dbReference>
<dbReference type="CDD" id="cd00051">
    <property type="entry name" value="EFh"/>
    <property type="match status" value="1"/>
</dbReference>
<dbReference type="OrthoDB" id="26525at2759"/>
<dbReference type="AlphaFoldDB" id="A0A9N8DF72"/>
<dbReference type="PROSITE" id="PS00018">
    <property type="entry name" value="EF_HAND_1"/>
    <property type="match status" value="1"/>
</dbReference>
<name>A0A9N8DF72_9STRA</name>
<dbReference type="InterPro" id="IPR002048">
    <property type="entry name" value="EF_hand_dom"/>
</dbReference>
<sequence length="221" mass="24970">MAAAAASSARRRRNSKLMELERNHLSYKRRLLKDRAAEIFDVMSADGEWLAQSSEIKKLLARSLLIIEPAKLQEDAVQLVMNTARHSQQRDGMSPPPGMEDGALCKEALVDAVEKYGEYIRKAKKIDIIFQKYDKGKDGYLSKKELRSMLEDYERKAGRSRNGLVVNLYISDEDLDWIMEQSDADGNNKISHAEYLPAIAAWEELAEMKLAETATCGCVIL</sequence>
<dbReference type="InterPro" id="IPR018247">
    <property type="entry name" value="EF_Hand_1_Ca_BS"/>
</dbReference>
<dbReference type="InterPro" id="IPR011992">
    <property type="entry name" value="EF-hand-dom_pair"/>
</dbReference>
<dbReference type="SUPFAM" id="SSF47473">
    <property type="entry name" value="EF-hand"/>
    <property type="match status" value="1"/>
</dbReference>
<dbReference type="Pfam" id="PF13499">
    <property type="entry name" value="EF-hand_7"/>
    <property type="match status" value="1"/>
</dbReference>
<dbReference type="EMBL" id="CAICTM010000111">
    <property type="protein sequence ID" value="CAB9501564.1"/>
    <property type="molecule type" value="Genomic_DNA"/>
</dbReference>
<dbReference type="SMART" id="SM00054">
    <property type="entry name" value="EFh"/>
    <property type="match status" value="2"/>
</dbReference>
<keyword evidence="4" id="KW-1185">Reference proteome</keyword>
<reference evidence="3" key="1">
    <citation type="submission" date="2020-06" db="EMBL/GenBank/DDBJ databases">
        <authorList>
            <consortium name="Plant Systems Biology data submission"/>
        </authorList>
    </citation>
    <scope>NUCLEOTIDE SEQUENCE</scope>
    <source>
        <strain evidence="3">D6</strain>
    </source>
</reference>
<accession>A0A9N8DF72</accession>
<dbReference type="Gene3D" id="1.10.238.10">
    <property type="entry name" value="EF-hand"/>
    <property type="match status" value="1"/>
</dbReference>
<dbReference type="PROSITE" id="PS50222">
    <property type="entry name" value="EF_HAND_2"/>
    <property type="match status" value="2"/>
</dbReference>
<evidence type="ECO:0000313" key="4">
    <source>
        <dbReference type="Proteomes" id="UP001153069"/>
    </source>
</evidence>
<evidence type="ECO:0000259" key="2">
    <source>
        <dbReference type="PROSITE" id="PS50222"/>
    </source>
</evidence>
<evidence type="ECO:0000313" key="3">
    <source>
        <dbReference type="EMBL" id="CAB9501564.1"/>
    </source>
</evidence>